<evidence type="ECO:0000313" key="1">
    <source>
        <dbReference type="EMBL" id="QXJ22649.1"/>
    </source>
</evidence>
<organism evidence="1 2">
    <name type="scientific">Actinomadura graeca</name>
    <dbReference type="NCBI Taxonomy" id="2750812"/>
    <lineage>
        <taxon>Bacteria</taxon>
        <taxon>Bacillati</taxon>
        <taxon>Actinomycetota</taxon>
        <taxon>Actinomycetes</taxon>
        <taxon>Streptosporangiales</taxon>
        <taxon>Thermomonosporaceae</taxon>
        <taxon>Actinomadura</taxon>
    </lineage>
</organism>
<sequence length="284" mass="30570">MPTTFDFAQRSVRPYRPADEPEVLALINEDRLVGQPVCTWGMLEAARIGRSAFEGSRWARLGLVRTDVVVDEEDVVLGVVSTGVHRSDGTGTLLWLHGGEEPAVVHLLLDAAMRRLGGRTISAFPLLSSLGLGLRGLPAKARAATYSAMRGRAFEMVGISTYLHQHLTAPAPPPADVRVRPKQNTDFLGWRIHADGADAHIDVTVSPYDVGWVTHAEPDPACAEAEDLVRSALHVLTRCAAREVVATIPSTGAGAPDLHELYGRLGFAEVDRLTVLSRPASIAP</sequence>
<dbReference type="Proteomes" id="UP001049518">
    <property type="component" value="Chromosome"/>
</dbReference>
<evidence type="ECO:0000313" key="2">
    <source>
        <dbReference type="Proteomes" id="UP001049518"/>
    </source>
</evidence>
<reference evidence="1" key="1">
    <citation type="submission" date="2020-07" db="EMBL/GenBank/DDBJ databases">
        <authorList>
            <person name="Tarantini F.S."/>
            <person name="Hong K.W."/>
            <person name="Chan K.G."/>
        </authorList>
    </citation>
    <scope>NUCLEOTIDE SEQUENCE</scope>
    <source>
        <strain evidence="1">32-07</strain>
    </source>
</reference>
<name>A0ABX8QV16_9ACTN</name>
<keyword evidence="2" id="KW-1185">Reference proteome</keyword>
<proteinExistence type="predicted"/>
<accession>A0ABX8QV16</accession>
<protein>
    <recommendedName>
        <fullName evidence="3">N-acetyltransferase domain-containing protein</fullName>
    </recommendedName>
</protein>
<dbReference type="RefSeq" id="WP_231335974.1">
    <property type="nucleotide sequence ID" value="NZ_CP059572.1"/>
</dbReference>
<dbReference type="EMBL" id="CP059572">
    <property type="protein sequence ID" value="QXJ22649.1"/>
    <property type="molecule type" value="Genomic_DNA"/>
</dbReference>
<evidence type="ECO:0008006" key="3">
    <source>
        <dbReference type="Google" id="ProtNLM"/>
    </source>
</evidence>
<gene>
    <name evidence="1" type="ORF">AGRA3207_003686</name>
</gene>